<keyword evidence="2" id="KW-1185">Reference proteome</keyword>
<dbReference type="EMBL" id="JAXIVS010000010">
    <property type="protein sequence ID" value="MDY7230121.1"/>
    <property type="molecule type" value="Genomic_DNA"/>
</dbReference>
<gene>
    <name evidence="1" type="ORF">SYV04_27245</name>
</gene>
<sequence length="109" mass="12692">MAEKRKNPGKKVRWTLHSRHLAAARERAQVRREIRAMTPEQFLQSLVDAGIFTPGFRLTAPYRRLLKEGYVYAPKGMQPHMLPLLKQLSLKLQREARRSRRQEAASRAS</sequence>
<dbReference type="Proteomes" id="UP001291309">
    <property type="component" value="Unassembled WGS sequence"/>
</dbReference>
<accession>A0ABU5H9G1</accession>
<organism evidence="1 2">
    <name type="scientific">Hyalangium rubrum</name>
    <dbReference type="NCBI Taxonomy" id="3103134"/>
    <lineage>
        <taxon>Bacteria</taxon>
        <taxon>Pseudomonadati</taxon>
        <taxon>Myxococcota</taxon>
        <taxon>Myxococcia</taxon>
        <taxon>Myxococcales</taxon>
        <taxon>Cystobacterineae</taxon>
        <taxon>Archangiaceae</taxon>
        <taxon>Hyalangium</taxon>
    </lineage>
</organism>
<evidence type="ECO:0000313" key="1">
    <source>
        <dbReference type="EMBL" id="MDY7230121.1"/>
    </source>
</evidence>
<protein>
    <submittedName>
        <fullName evidence="1">Uncharacterized protein</fullName>
    </submittedName>
</protein>
<proteinExistence type="predicted"/>
<evidence type="ECO:0000313" key="2">
    <source>
        <dbReference type="Proteomes" id="UP001291309"/>
    </source>
</evidence>
<name>A0ABU5H9G1_9BACT</name>
<dbReference type="RefSeq" id="WP_321548843.1">
    <property type="nucleotide sequence ID" value="NZ_JAXIVS010000010.1"/>
</dbReference>
<comment type="caution">
    <text evidence="1">The sequence shown here is derived from an EMBL/GenBank/DDBJ whole genome shotgun (WGS) entry which is preliminary data.</text>
</comment>
<reference evidence="1 2" key="1">
    <citation type="submission" date="2023-12" db="EMBL/GenBank/DDBJ databases">
        <title>the genome sequence of Hyalangium sp. s54d21.</title>
        <authorList>
            <person name="Zhang X."/>
        </authorList>
    </citation>
    <scope>NUCLEOTIDE SEQUENCE [LARGE SCALE GENOMIC DNA]</scope>
    <source>
        <strain evidence="2">s54d21</strain>
    </source>
</reference>